<keyword evidence="7" id="KW-1185">Reference proteome</keyword>
<name>A0ABT1I482_STRSD</name>
<dbReference type="PANTHER" id="PTHR42847">
    <property type="entry name" value="ALKANESULFONATE MONOOXYGENASE"/>
    <property type="match status" value="1"/>
</dbReference>
<dbReference type="SUPFAM" id="SSF51679">
    <property type="entry name" value="Bacterial luciferase-like"/>
    <property type="match status" value="1"/>
</dbReference>
<dbReference type="InterPro" id="IPR036661">
    <property type="entry name" value="Luciferase-like_sf"/>
</dbReference>
<evidence type="ECO:0000256" key="2">
    <source>
        <dbReference type="ARBA" id="ARBA00022643"/>
    </source>
</evidence>
<feature type="domain" description="Luciferase-like" evidence="5">
    <location>
        <begin position="19"/>
        <end position="222"/>
    </location>
</feature>
<keyword evidence="4" id="KW-0503">Monooxygenase</keyword>
<dbReference type="Pfam" id="PF00296">
    <property type="entry name" value="Bac_luciferase"/>
    <property type="match status" value="1"/>
</dbReference>
<dbReference type="Gene3D" id="3.20.20.30">
    <property type="entry name" value="Luciferase-like domain"/>
    <property type="match status" value="1"/>
</dbReference>
<dbReference type="RefSeq" id="WP_253674822.1">
    <property type="nucleotide sequence ID" value="NZ_JAMTCP010000080.1"/>
</dbReference>
<reference evidence="6 7" key="1">
    <citation type="submission" date="2022-06" db="EMBL/GenBank/DDBJ databases">
        <title>Genomic Encyclopedia of Archaeal and Bacterial Type Strains, Phase II (KMG-II): from individual species to whole genera.</title>
        <authorList>
            <person name="Goeker M."/>
        </authorList>
    </citation>
    <scope>NUCLEOTIDE SEQUENCE [LARGE SCALE GENOMIC DNA]</scope>
    <source>
        <strain evidence="6 7">DSM 40477</strain>
    </source>
</reference>
<dbReference type="InterPro" id="IPR011251">
    <property type="entry name" value="Luciferase-like_dom"/>
</dbReference>
<dbReference type="EMBL" id="JAMTCP010000080">
    <property type="protein sequence ID" value="MCP2262590.1"/>
    <property type="molecule type" value="Genomic_DNA"/>
</dbReference>
<evidence type="ECO:0000256" key="4">
    <source>
        <dbReference type="ARBA" id="ARBA00023033"/>
    </source>
</evidence>
<accession>A0ABT1I482</accession>
<evidence type="ECO:0000313" key="7">
    <source>
        <dbReference type="Proteomes" id="UP001205311"/>
    </source>
</evidence>
<comment type="caution">
    <text evidence="6">The sequence shown here is derived from an EMBL/GenBank/DDBJ whole genome shotgun (WGS) entry which is preliminary data.</text>
</comment>
<evidence type="ECO:0000256" key="3">
    <source>
        <dbReference type="ARBA" id="ARBA00023002"/>
    </source>
</evidence>
<proteinExistence type="predicted"/>
<organism evidence="6 7">
    <name type="scientific">Streptoalloteichus tenebrarius (strain ATCC 17920 / DSM 40477 / JCM 4838 / CBS 697.72 / NBRC 16177 / NCIMB 11028 / NRRL B-12390 / A12253. 1 / ISP 5477)</name>
    <name type="common">Streptomyces tenebrarius</name>
    <dbReference type="NCBI Taxonomy" id="1933"/>
    <lineage>
        <taxon>Bacteria</taxon>
        <taxon>Bacillati</taxon>
        <taxon>Actinomycetota</taxon>
        <taxon>Actinomycetes</taxon>
        <taxon>Pseudonocardiales</taxon>
        <taxon>Pseudonocardiaceae</taxon>
        <taxon>Streptoalloteichus</taxon>
    </lineage>
</organism>
<gene>
    <name evidence="6" type="ORF">LX15_006330</name>
</gene>
<evidence type="ECO:0000256" key="1">
    <source>
        <dbReference type="ARBA" id="ARBA00022630"/>
    </source>
</evidence>
<dbReference type="PANTHER" id="PTHR42847:SF4">
    <property type="entry name" value="ALKANESULFONATE MONOOXYGENASE-RELATED"/>
    <property type="match status" value="1"/>
</dbReference>
<evidence type="ECO:0000313" key="6">
    <source>
        <dbReference type="EMBL" id="MCP2262590.1"/>
    </source>
</evidence>
<evidence type="ECO:0000259" key="5">
    <source>
        <dbReference type="Pfam" id="PF00296"/>
    </source>
</evidence>
<keyword evidence="1" id="KW-0285">Flavoprotein</keyword>
<dbReference type="InterPro" id="IPR050172">
    <property type="entry name" value="SsuD_RutA_monooxygenase"/>
</dbReference>
<protein>
    <submittedName>
        <fullName evidence="6">Luciferase-like monooxygenase</fullName>
    </submittedName>
</protein>
<keyword evidence="3" id="KW-0560">Oxidoreductase</keyword>
<dbReference type="Proteomes" id="UP001205311">
    <property type="component" value="Unassembled WGS sequence"/>
</dbReference>
<keyword evidence="2" id="KW-0288">FMN</keyword>
<sequence length="301" mass="31885">MLPEIGINHSSLDASDGVVPDPVAVARHVEDLGLDALWAGDHLATHWPILESGLTLAAAAAATDRIRLGFAVLQLAMRPVAWAAKQIQTLQVLSNNRLLLGVGVGGEWPDEWAAVGVPRSERGKRTDAALRALPSLLAGERTAVPYVEDASISLLPAVPPAPVWVGGNSPVALRRTARLGDGWLPALATPGEIKQGRDELRELAEAAGRPMPRVGAQLFATLGAHLGGLPHEQLAQQLSGQFNLPYEHADALVVSGPPSKVAESLATYAEVGVEQMVVCTFGEDWRRQCELLAEARRILAG</sequence>